<accession>A0A8J2LTK6</accession>
<proteinExistence type="predicted"/>
<dbReference type="PROSITE" id="PS50994">
    <property type="entry name" value="INTEGRASE"/>
    <property type="match status" value="1"/>
</dbReference>
<dbReference type="PANTHER" id="PTHR47331">
    <property type="entry name" value="PHD-TYPE DOMAIN-CONTAINING PROTEIN"/>
    <property type="match status" value="1"/>
</dbReference>
<dbReference type="EMBL" id="CAJVCH010547163">
    <property type="protein sequence ID" value="CAG7828334.1"/>
    <property type="molecule type" value="Genomic_DNA"/>
</dbReference>
<feature type="domain" description="Integrase catalytic" evidence="1">
    <location>
        <begin position="1"/>
        <end position="117"/>
    </location>
</feature>
<feature type="non-terminal residue" evidence="2">
    <location>
        <position position="183"/>
    </location>
</feature>
<name>A0A8J2LTK6_9HEXA</name>
<dbReference type="InterPro" id="IPR040676">
    <property type="entry name" value="DUF5641"/>
</dbReference>
<dbReference type="PANTHER" id="PTHR47331:SF1">
    <property type="entry name" value="GAG-LIKE PROTEIN"/>
    <property type="match status" value="1"/>
</dbReference>
<keyword evidence="3" id="KW-1185">Reference proteome</keyword>
<evidence type="ECO:0000313" key="3">
    <source>
        <dbReference type="Proteomes" id="UP000708208"/>
    </source>
</evidence>
<dbReference type="Proteomes" id="UP000708208">
    <property type="component" value="Unassembled WGS sequence"/>
</dbReference>
<gene>
    <name evidence="2" type="ORF">AFUS01_LOCUS38268</name>
</gene>
<dbReference type="AlphaFoldDB" id="A0A8J2LTK6"/>
<evidence type="ECO:0000313" key="2">
    <source>
        <dbReference type="EMBL" id="CAG7828334.1"/>
    </source>
</evidence>
<dbReference type="OrthoDB" id="8958038at2759"/>
<dbReference type="InterPro" id="IPR001584">
    <property type="entry name" value="Integrase_cat-core"/>
</dbReference>
<protein>
    <recommendedName>
        <fullName evidence="1">Integrase catalytic domain-containing protein</fullName>
    </recommendedName>
</protein>
<organism evidence="2 3">
    <name type="scientific">Allacma fusca</name>
    <dbReference type="NCBI Taxonomy" id="39272"/>
    <lineage>
        <taxon>Eukaryota</taxon>
        <taxon>Metazoa</taxon>
        <taxon>Ecdysozoa</taxon>
        <taxon>Arthropoda</taxon>
        <taxon>Hexapoda</taxon>
        <taxon>Collembola</taxon>
        <taxon>Symphypleona</taxon>
        <taxon>Sminthuridae</taxon>
        <taxon>Allacma</taxon>
    </lineage>
</organism>
<sequence length="183" mass="20924">MWSDNGTNFRGADKELQRALSELDTSKIQQTFAGKGMTWKFNPPSSPHMGGVWERMIKSVKTALSVTLKEQAPKEDVLITLFMEAEFIINNRPLTHVSVDPTDPECLTPNHFLIGRKLGPNVAGKFGEGSFNLRSQWRLVQELTEKLWTRWVKEYLPTLTRRTKWFQHSSPIKVGDIVVIVDK</sequence>
<comment type="caution">
    <text evidence="2">The sequence shown here is derived from an EMBL/GenBank/DDBJ whole genome shotgun (WGS) entry which is preliminary data.</text>
</comment>
<reference evidence="2" key="1">
    <citation type="submission" date="2021-06" db="EMBL/GenBank/DDBJ databases">
        <authorList>
            <person name="Hodson N. C."/>
            <person name="Mongue J. A."/>
            <person name="Jaron S. K."/>
        </authorList>
    </citation>
    <scope>NUCLEOTIDE SEQUENCE</scope>
</reference>
<dbReference type="Pfam" id="PF18701">
    <property type="entry name" value="DUF5641"/>
    <property type="match status" value="1"/>
</dbReference>
<evidence type="ECO:0000259" key="1">
    <source>
        <dbReference type="PROSITE" id="PS50994"/>
    </source>
</evidence>
<dbReference type="GO" id="GO:0015074">
    <property type="term" value="P:DNA integration"/>
    <property type="evidence" value="ECO:0007669"/>
    <property type="project" value="InterPro"/>
</dbReference>